<protein>
    <submittedName>
        <fullName evidence="3">Glycosyltransferase involved in cell wall biosynthesis</fullName>
    </submittedName>
</protein>
<evidence type="ECO:0000313" key="4">
    <source>
        <dbReference type="Proteomes" id="UP001519271"/>
    </source>
</evidence>
<comment type="caution">
    <text evidence="3">The sequence shown here is derived from an EMBL/GenBank/DDBJ whole genome shotgun (WGS) entry which is preliminary data.</text>
</comment>
<name>A0ABS4G3B6_9CLOT</name>
<evidence type="ECO:0000259" key="1">
    <source>
        <dbReference type="Pfam" id="PF00534"/>
    </source>
</evidence>
<dbReference type="Proteomes" id="UP001519271">
    <property type="component" value="Unassembled WGS sequence"/>
</dbReference>
<proteinExistence type="predicted"/>
<accession>A0ABS4G3B6</accession>
<evidence type="ECO:0000313" key="3">
    <source>
        <dbReference type="EMBL" id="MBP1919011.1"/>
    </source>
</evidence>
<dbReference type="SUPFAM" id="SSF53756">
    <property type="entry name" value="UDP-Glycosyltransferase/glycogen phosphorylase"/>
    <property type="match status" value="1"/>
</dbReference>
<reference evidence="3 4" key="1">
    <citation type="submission" date="2021-03" db="EMBL/GenBank/DDBJ databases">
        <title>Genomic Encyclopedia of Type Strains, Phase IV (KMG-IV): sequencing the most valuable type-strain genomes for metagenomic binning, comparative biology and taxonomic classification.</title>
        <authorList>
            <person name="Goeker M."/>
        </authorList>
    </citation>
    <scope>NUCLEOTIDE SEQUENCE [LARGE SCALE GENOMIC DNA]</scope>
    <source>
        <strain evidence="3 4">DSM 6139</strain>
    </source>
</reference>
<dbReference type="InterPro" id="IPR001296">
    <property type="entry name" value="Glyco_trans_1"/>
</dbReference>
<keyword evidence="4" id="KW-1185">Reference proteome</keyword>
<feature type="domain" description="Glycosyltransferase subfamily 4-like N-terminal" evidence="2">
    <location>
        <begin position="14"/>
        <end position="171"/>
    </location>
</feature>
<dbReference type="Pfam" id="PF00534">
    <property type="entry name" value="Glycos_transf_1"/>
    <property type="match status" value="1"/>
</dbReference>
<dbReference type="PANTHER" id="PTHR12526">
    <property type="entry name" value="GLYCOSYLTRANSFERASE"/>
    <property type="match status" value="1"/>
</dbReference>
<dbReference type="InterPro" id="IPR028098">
    <property type="entry name" value="Glyco_trans_4-like_N"/>
</dbReference>
<dbReference type="Pfam" id="PF13439">
    <property type="entry name" value="Glyco_transf_4"/>
    <property type="match status" value="1"/>
</dbReference>
<feature type="domain" description="Glycosyl transferase family 1" evidence="1">
    <location>
        <begin position="184"/>
        <end position="336"/>
    </location>
</feature>
<dbReference type="Gene3D" id="3.40.50.2000">
    <property type="entry name" value="Glycogen Phosphorylase B"/>
    <property type="match status" value="2"/>
</dbReference>
<evidence type="ECO:0000259" key="2">
    <source>
        <dbReference type="Pfam" id="PF13439"/>
    </source>
</evidence>
<dbReference type="RefSeq" id="WP_209459228.1">
    <property type="nucleotide sequence ID" value="NZ_JAGGKC010000010.1"/>
</dbReference>
<dbReference type="EMBL" id="JAGGKC010000010">
    <property type="protein sequence ID" value="MBP1919011.1"/>
    <property type="molecule type" value="Genomic_DNA"/>
</dbReference>
<organism evidence="3 4">
    <name type="scientific">Youngiibacter multivorans</name>
    <dbReference type="NCBI Taxonomy" id="937251"/>
    <lineage>
        <taxon>Bacteria</taxon>
        <taxon>Bacillati</taxon>
        <taxon>Bacillota</taxon>
        <taxon>Clostridia</taxon>
        <taxon>Eubacteriales</taxon>
        <taxon>Clostridiaceae</taxon>
        <taxon>Youngiibacter</taxon>
    </lineage>
</organism>
<gene>
    <name evidence="3" type="ORF">J2Z34_001496</name>
</gene>
<dbReference type="PANTHER" id="PTHR12526:SF630">
    <property type="entry name" value="GLYCOSYLTRANSFERASE"/>
    <property type="match status" value="1"/>
</dbReference>
<sequence>MRYKILHILPSFGIGGAEKLVLNLLSKYDKDQFEIEVVCLHSRMNTIYESELDRIGAKVIYLDKKSGLNIGTIFNLNTLFRKIKPDVIHTHLYTTKYALIPAFLNRIKVRVHTVHSIAEKELNRRDIIIQKLAYRSFGFIPIAISDIVKKSIKTVYKFEAAPVIYNGVEVSKYYHVDNTDNDIIRLINVGRFSKVKNHKLLIDAIRLVAVTHKNIKLTLVGDGEERKSIEDLVDRYDLKEIVCFLGVREDIPKLLADSDIFIMSSNWEGLSLAIIEAMASGLPIISTDVGGMSEIVHNDKNGLLVESQDEQGLADAICLLVENYELRKMMSKESKQLSGKYDIENTNNKYQELYRKLINEAMTQN</sequence>